<sequence length="82" mass="9096">MSDLLCSVLAMHAPGVAVSLLPRANPRRRTELPRYAVRLYGKLIGRVETKRLSGARNPFYFAYAVHPDTGENTAWGGQHDMA</sequence>
<name>A0A1G6HP35_9MICO</name>
<dbReference type="EMBL" id="FMYG01000002">
    <property type="protein sequence ID" value="SDB95256.1"/>
    <property type="molecule type" value="Genomic_DNA"/>
</dbReference>
<dbReference type="AlphaFoldDB" id="A0A1G6HP35"/>
<reference evidence="1 2" key="1">
    <citation type="submission" date="2016-09" db="EMBL/GenBank/DDBJ databases">
        <authorList>
            <person name="Capua I."/>
            <person name="De Benedictis P."/>
            <person name="Joannis T."/>
            <person name="Lombin L.H."/>
            <person name="Cattoli G."/>
        </authorList>
    </citation>
    <scope>NUCLEOTIDE SEQUENCE [LARGE SCALE GENOMIC DNA]</scope>
    <source>
        <strain evidence="1 2">NIO-1002</strain>
    </source>
</reference>
<evidence type="ECO:0000313" key="1">
    <source>
        <dbReference type="EMBL" id="SDB95256.1"/>
    </source>
</evidence>
<accession>A0A1G6HP35</accession>
<protein>
    <submittedName>
        <fullName evidence="1">Uncharacterized protein</fullName>
    </submittedName>
</protein>
<gene>
    <name evidence="1" type="ORF">SAMN05216418_1338</name>
</gene>
<organism evidence="1 2">
    <name type="scientific">Microbacterium enclense</name>
    <dbReference type="NCBI Taxonomy" id="993073"/>
    <lineage>
        <taxon>Bacteria</taxon>
        <taxon>Bacillati</taxon>
        <taxon>Actinomycetota</taxon>
        <taxon>Actinomycetes</taxon>
        <taxon>Micrococcales</taxon>
        <taxon>Microbacteriaceae</taxon>
        <taxon>Microbacterium</taxon>
    </lineage>
</organism>
<dbReference type="Proteomes" id="UP000183203">
    <property type="component" value="Unassembled WGS sequence"/>
</dbReference>
<evidence type="ECO:0000313" key="2">
    <source>
        <dbReference type="Proteomes" id="UP000183203"/>
    </source>
</evidence>
<proteinExistence type="predicted"/>